<dbReference type="InterPro" id="IPR005135">
    <property type="entry name" value="Endo/exonuclease/phosphatase"/>
</dbReference>
<dbReference type="InterPro" id="IPR050410">
    <property type="entry name" value="CCR4/nocturin_mRNA_transcr"/>
</dbReference>
<dbReference type="InterPro" id="IPR036691">
    <property type="entry name" value="Endo/exonu/phosph_ase_sf"/>
</dbReference>
<evidence type="ECO:0000313" key="4">
    <source>
        <dbReference type="EMBL" id="KAL3822377.1"/>
    </source>
</evidence>
<evidence type="ECO:0000259" key="3">
    <source>
        <dbReference type="PROSITE" id="PS50222"/>
    </source>
</evidence>
<name>A0ABD3SCW5_9STRA</name>
<dbReference type="SUPFAM" id="SSF47473">
    <property type="entry name" value="EF-hand"/>
    <property type="match status" value="1"/>
</dbReference>
<accession>A0ABD3SCW5</accession>
<dbReference type="Gene3D" id="3.60.10.10">
    <property type="entry name" value="Endonuclease/exonuclease/phosphatase"/>
    <property type="match status" value="2"/>
</dbReference>
<reference evidence="4 5" key="1">
    <citation type="submission" date="2024-10" db="EMBL/GenBank/DDBJ databases">
        <title>Updated reference genomes for cyclostephanoid diatoms.</title>
        <authorList>
            <person name="Roberts W.R."/>
            <person name="Alverson A.J."/>
        </authorList>
    </citation>
    <scope>NUCLEOTIDE SEQUENCE [LARGE SCALE GENOMIC DNA]</scope>
    <source>
        <strain evidence="4 5">AJA228-03</strain>
    </source>
</reference>
<dbReference type="EMBL" id="JALLPB020000067">
    <property type="protein sequence ID" value="KAL3822377.1"/>
    <property type="molecule type" value="Genomic_DNA"/>
</dbReference>
<comment type="caution">
    <text evidence="4">The sequence shown here is derived from an EMBL/GenBank/DDBJ whole genome shotgun (WGS) entry which is preliminary data.</text>
</comment>
<dbReference type="InterPro" id="IPR018247">
    <property type="entry name" value="EF_Hand_1_Ca_BS"/>
</dbReference>
<dbReference type="PANTHER" id="PTHR12121">
    <property type="entry name" value="CARBON CATABOLITE REPRESSOR PROTEIN 4"/>
    <property type="match status" value="1"/>
</dbReference>
<sequence>MSKRTWPHRRTLIRNRIAGAMADVVCLQEADGDTFHDDFDYMSDMGYDVVLHRKFRFRCATFYLRDKFVLVNEAHKDRTLVTSLVVRRGERGGGAGKGKGSARDANNDDDDARADLLQREDVLHIVNCHLSGGAAPERRLRQVNDGLEQIRKWMAAFERDLVARRQSKGRKRRSSDVDVVGETPSEHHHHLLRAGIVVCGDFNSDGNTAVRKLLVEGSVDPEWREPQYPNLTLTSRRLQHTFGQFDDAAELAYCGNVCDGDYSDVNPLAHGARPATYVVPNLASLLLMPLSGVGGGGGFPPRTEFGMQVARGLAETLNLNDFRQPELDRAFDLVDGDGNGRIDEDEVSTLLENVYVATYGREIEKERNNFFRGFGKNNSRGNNDGGDSGGGLTREQFIARLKTLQSDREGERKSFGLARGLNLRDMSDKEMERAFDQIDLDGNGLLDECEFQTLLENVYKTIYGEEIDRHRAEFFSGFRRTGVADVDAAPPEVCDLTREQFAERLLALHQELNGGRTGSELAEVRTEADVDIMIKRFTPLLVRALDGVFDMYSSNGLTLTQDEVNEFLIRTNGELGRGGTYRHTRSIFDRKATSSTGSNIPPGLTRYDWYGVFARELAEGKWWQVVYDLEVCGFDVRSHRPNNTENDIGHEFYQGWLDYIYFRKLRCVGVQDGLTEAERRRIYIDGDALPNEWHPSDHIPVGAVFSWI</sequence>
<dbReference type="Proteomes" id="UP001530377">
    <property type="component" value="Unassembled WGS sequence"/>
</dbReference>
<organism evidence="4 5">
    <name type="scientific">Cyclostephanos tholiformis</name>
    <dbReference type="NCBI Taxonomy" id="382380"/>
    <lineage>
        <taxon>Eukaryota</taxon>
        <taxon>Sar</taxon>
        <taxon>Stramenopiles</taxon>
        <taxon>Ochrophyta</taxon>
        <taxon>Bacillariophyta</taxon>
        <taxon>Coscinodiscophyceae</taxon>
        <taxon>Thalassiosirophycidae</taxon>
        <taxon>Stephanodiscales</taxon>
        <taxon>Stephanodiscaceae</taxon>
        <taxon>Cyclostephanos</taxon>
    </lineage>
</organism>
<dbReference type="PANTHER" id="PTHR12121:SF34">
    <property type="entry name" value="PROTEIN ANGEL"/>
    <property type="match status" value="1"/>
</dbReference>
<keyword evidence="5" id="KW-1185">Reference proteome</keyword>
<dbReference type="Pfam" id="PF03372">
    <property type="entry name" value="Exo_endo_phos"/>
    <property type="match status" value="1"/>
</dbReference>
<proteinExistence type="predicted"/>
<evidence type="ECO:0000313" key="5">
    <source>
        <dbReference type="Proteomes" id="UP001530377"/>
    </source>
</evidence>
<dbReference type="Gene3D" id="1.10.238.10">
    <property type="entry name" value="EF-hand"/>
    <property type="match status" value="2"/>
</dbReference>
<dbReference type="SUPFAM" id="SSF56219">
    <property type="entry name" value="DNase I-like"/>
    <property type="match status" value="2"/>
</dbReference>
<dbReference type="InterPro" id="IPR011992">
    <property type="entry name" value="EF-hand-dom_pair"/>
</dbReference>
<dbReference type="PROSITE" id="PS50222">
    <property type="entry name" value="EF_HAND_2"/>
    <property type="match status" value="2"/>
</dbReference>
<gene>
    <name evidence="4" type="ORF">ACHAXA_010855</name>
</gene>
<dbReference type="PROSITE" id="PS00018">
    <property type="entry name" value="EF_HAND_1"/>
    <property type="match status" value="2"/>
</dbReference>
<feature type="domain" description="EF-hand" evidence="3">
    <location>
        <begin position="322"/>
        <end position="357"/>
    </location>
</feature>
<protein>
    <recommendedName>
        <fullName evidence="3">EF-hand domain-containing protein</fullName>
    </recommendedName>
</protein>
<feature type="domain" description="EF-hand" evidence="3">
    <location>
        <begin position="426"/>
        <end position="461"/>
    </location>
</feature>
<feature type="region of interest" description="Disordered" evidence="2">
    <location>
        <begin position="165"/>
        <end position="185"/>
    </location>
</feature>
<evidence type="ECO:0000256" key="2">
    <source>
        <dbReference type="SAM" id="MobiDB-lite"/>
    </source>
</evidence>
<dbReference type="AlphaFoldDB" id="A0ABD3SCW5"/>
<dbReference type="SMART" id="SM00054">
    <property type="entry name" value="EFh"/>
    <property type="match status" value="2"/>
</dbReference>
<evidence type="ECO:0000256" key="1">
    <source>
        <dbReference type="ARBA" id="ARBA00022837"/>
    </source>
</evidence>
<dbReference type="InterPro" id="IPR002048">
    <property type="entry name" value="EF_hand_dom"/>
</dbReference>
<keyword evidence="1" id="KW-0106">Calcium</keyword>
<dbReference type="Pfam" id="PF13202">
    <property type="entry name" value="EF-hand_5"/>
    <property type="match status" value="2"/>
</dbReference>